<keyword evidence="6" id="KW-0963">Cytoplasm</keyword>
<dbReference type="Gene3D" id="3.40.50.300">
    <property type="entry name" value="P-loop containing nucleotide triphosphate hydrolases"/>
    <property type="match status" value="1"/>
</dbReference>
<feature type="region of interest" description="Disordered" evidence="9">
    <location>
        <begin position="210"/>
        <end position="240"/>
    </location>
</feature>
<evidence type="ECO:0000256" key="3">
    <source>
        <dbReference type="ARBA" id="ARBA00005043"/>
    </source>
</evidence>
<evidence type="ECO:0000313" key="11">
    <source>
        <dbReference type="Proteomes" id="UP000326759"/>
    </source>
</evidence>
<protein>
    <recommendedName>
        <fullName evidence="5">Elongator complex protein 5</fullName>
    </recommendedName>
</protein>
<dbReference type="AlphaFoldDB" id="A0A5N5T996"/>
<organism evidence="10 11">
    <name type="scientific">Armadillidium nasatum</name>
    <dbReference type="NCBI Taxonomy" id="96803"/>
    <lineage>
        <taxon>Eukaryota</taxon>
        <taxon>Metazoa</taxon>
        <taxon>Ecdysozoa</taxon>
        <taxon>Arthropoda</taxon>
        <taxon>Crustacea</taxon>
        <taxon>Multicrustacea</taxon>
        <taxon>Malacostraca</taxon>
        <taxon>Eumalacostraca</taxon>
        <taxon>Peracarida</taxon>
        <taxon>Isopoda</taxon>
        <taxon>Oniscidea</taxon>
        <taxon>Crinocheta</taxon>
        <taxon>Armadillidiidae</taxon>
        <taxon>Armadillidium</taxon>
    </lineage>
</organism>
<comment type="pathway">
    <text evidence="3">tRNA modification; 5-methoxycarbonylmethyl-2-thiouridine-tRNA biosynthesis.</text>
</comment>
<name>A0A5N5T996_9CRUS</name>
<evidence type="ECO:0000256" key="5">
    <source>
        <dbReference type="ARBA" id="ARBA00020264"/>
    </source>
</evidence>
<evidence type="ECO:0000256" key="4">
    <source>
        <dbReference type="ARBA" id="ARBA00009567"/>
    </source>
</evidence>
<dbReference type="InterPro" id="IPR027417">
    <property type="entry name" value="P-loop_NTPase"/>
</dbReference>
<keyword evidence="11" id="KW-1185">Reference proteome</keyword>
<dbReference type="GO" id="GO:0005829">
    <property type="term" value="C:cytosol"/>
    <property type="evidence" value="ECO:0007669"/>
    <property type="project" value="TreeGrafter"/>
</dbReference>
<dbReference type="GO" id="GO:0033588">
    <property type="term" value="C:elongator holoenzyme complex"/>
    <property type="evidence" value="ECO:0007669"/>
    <property type="project" value="InterPro"/>
</dbReference>
<evidence type="ECO:0000256" key="9">
    <source>
        <dbReference type="SAM" id="MobiDB-lite"/>
    </source>
</evidence>
<dbReference type="OrthoDB" id="6371180at2759"/>
<keyword evidence="7" id="KW-0819">tRNA processing</keyword>
<dbReference type="GO" id="GO:0002098">
    <property type="term" value="P:tRNA wobble uridine modification"/>
    <property type="evidence" value="ECO:0007669"/>
    <property type="project" value="InterPro"/>
</dbReference>
<sequence>MSKYLLKKILNLSELPQGIVFSDEYPVCCRNLVWCLLKSHLDAGREVHYFCFSIKPEKILKYFSSGIKGVLKMYDFYTDPMNWLSTENPNIEKTFNDIYNLCRSEDKIVVIIDSVNSAADLLSTTILFRHLQKLKTDEPLNCSILWKKQNGKVLISKEEFSVSENFELQFCREVKSNKEPSQPCNSDTSVLEMETTFNLSLSDAQKEARKKIQSNGGHISYIPDESDDWDDEDPDADLDL</sequence>
<accession>A0A5N5T996</accession>
<feature type="compositionally biased region" description="Acidic residues" evidence="9">
    <location>
        <begin position="224"/>
        <end position="240"/>
    </location>
</feature>
<evidence type="ECO:0000313" key="10">
    <source>
        <dbReference type="EMBL" id="KAB7503213.1"/>
    </source>
</evidence>
<dbReference type="GO" id="GO:0000049">
    <property type="term" value="F:tRNA binding"/>
    <property type="evidence" value="ECO:0007669"/>
    <property type="project" value="TreeGrafter"/>
</dbReference>
<evidence type="ECO:0000256" key="6">
    <source>
        <dbReference type="ARBA" id="ARBA00022490"/>
    </source>
</evidence>
<proteinExistence type="inferred from homology"/>
<keyword evidence="8" id="KW-0539">Nucleus</keyword>
<gene>
    <name evidence="10" type="ORF">Anas_12677</name>
</gene>
<reference evidence="10 11" key="1">
    <citation type="journal article" date="2019" name="PLoS Biol.">
        <title>Sex chromosomes control vertical transmission of feminizing Wolbachia symbionts in an isopod.</title>
        <authorList>
            <person name="Becking T."/>
            <person name="Chebbi M.A."/>
            <person name="Giraud I."/>
            <person name="Moumen B."/>
            <person name="Laverre T."/>
            <person name="Caubet Y."/>
            <person name="Peccoud J."/>
            <person name="Gilbert C."/>
            <person name="Cordaux R."/>
        </authorList>
    </citation>
    <scope>NUCLEOTIDE SEQUENCE [LARGE SCALE GENOMIC DNA]</scope>
    <source>
        <strain evidence="10">ANa2</strain>
        <tissue evidence="10">Whole body excluding digestive tract and cuticle</tissue>
    </source>
</reference>
<comment type="similarity">
    <text evidence="4">Belongs to the ELP5 family.</text>
</comment>
<comment type="caution">
    <text evidence="10">The sequence shown here is derived from an EMBL/GenBank/DDBJ whole genome shotgun (WGS) entry which is preliminary data.</text>
</comment>
<evidence type="ECO:0000256" key="1">
    <source>
        <dbReference type="ARBA" id="ARBA00004123"/>
    </source>
</evidence>
<evidence type="ECO:0000256" key="8">
    <source>
        <dbReference type="ARBA" id="ARBA00023242"/>
    </source>
</evidence>
<evidence type="ECO:0000256" key="7">
    <source>
        <dbReference type="ARBA" id="ARBA00022694"/>
    </source>
</evidence>
<dbReference type="Proteomes" id="UP000326759">
    <property type="component" value="Unassembled WGS sequence"/>
</dbReference>
<dbReference type="GO" id="GO:0005634">
    <property type="term" value="C:nucleus"/>
    <property type="evidence" value="ECO:0007669"/>
    <property type="project" value="UniProtKB-SubCell"/>
</dbReference>
<dbReference type="EMBL" id="SEYY01005632">
    <property type="protein sequence ID" value="KAB7503213.1"/>
    <property type="molecule type" value="Genomic_DNA"/>
</dbReference>
<dbReference type="InterPro" id="IPR019519">
    <property type="entry name" value="Elp5"/>
</dbReference>
<dbReference type="PANTHER" id="PTHR15641">
    <property type="entry name" value="ELONGATOR COMPLEX PROTEIN 5"/>
    <property type="match status" value="1"/>
</dbReference>
<comment type="subcellular location">
    <subcellularLocation>
        <location evidence="2">Cytoplasm</location>
    </subcellularLocation>
    <subcellularLocation>
        <location evidence="1">Nucleus</location>
    </subcellularLocation>
</comment>
<evidence type="ECO:0000256" key="2">
    <source>
        <dbReference type="ARBA" id="ARBA00004496"/>
    </source>
</evidence>
<dbReference type="UniPathway" id="UPA00988"/>
<dbReference type="PANTHER" id="PTHR15641:SF1">
    <property type="entry name" value="ELONGATOR COMPLEX PROTEIN 5"/>
    <property type="match status" value="1"/>
</dbReference>